<feature type="domain" description="Bacterial surface antigen (D15)" evidence="6">
    <location>
        <begin position="393"/>
        <end position="752"/>
    </location>
</feature>
<dbReference type="PROSITE" id="PS51257">
    <property type="entry name" value="PROKAR_LIPOPROTEIN"/>
    <property type="match status" value="1"/>
</dbReference>
<organism evidence="7">
    <name type="scientific">termite gut metagenome</name>
    <dbReference type="NCBI Taxonomy" id="433724"/>
    <lineage>
        <taxon>unclassified sequences</taxon>
        <taxon>metagenomes</taxon>
        <taxon>organismal metagenomes</taxon>
    </lineage>
</organism>
<keyword evidence="4" id="KW-0472">Membrane</keyword>
<keyword evidence="5" id="KW-0998">Cell outer membrane</keyword>
<dbReference type="PANTHER" id="PTHR12815:SF47">
    <property type="entry name" value="TRANSLOCATION AND ASSEMBLY MODULE SUBUNIT TAMA"/>
    <property type="match status" value="1"/>
</dbReference>
<evidence type="ECO:0000259" key="6">
    <source>
        <dbReference type="Pfam" id="PF01103"/>
    </source>
</evidence>
<dbReference type="InterPro" id="IPR039910">
    <property type="entry name" value="D15-like"/>
</dbReference>
<gene>
    <name evidence="7" type="ORF">EZS27_012514</name>
</gene>
<evidence type="ECO:0000256" key="5">
    <source>
        <dbReference type="ARBA" id="ARBA00023237"/>
    </source>
</evidence>
<keyword evidence="2" id="KW-0812">Transmembrane</keyword>
<evidence type="ECO:0000256" key="1">
    <source>
        <dbReference type="ARBA" id="ARBA00004370"/>
    </source>
</evidence>
<dbReference type="Pfam" id="PF01103">
    <property type="entry name" value="Omp85"/>
    <property type="match status" value="1"/>
</dbReference>
<dbReference type="AlphaFoldDB" id="A0A5J4S037"/>
<dbReference type="GO" id="GO:0019867">
    <property type="term" value="C:outer membrane"/>
    <property type="evidence" value="ECO:0007669"/>
    <property type="project" value="InterPro"/>
</dbReference>
<protein>
    <submittedName>
        <fullName evidence="7">Outer membrane protein assembly factor BamA</fullName>
    </submittedName>
</protein>
<evidence type="ECO:0000313" key="7">
    <source>
        <dbReference type="EMBL" id="KAA6339556.1"/>
    </source>
</evidence>
<keyword evidence="3" id="KW-0732">Signal</keyword>
<comment type="subcellular location">
    <subcellularLocation>
        <location evidence="1">Membrane</location>
    </subcellularLocation>
</comment>
<dbReference type="EMBL" id="SNRY01000527">
    <property type="protein sequence ID" value="KAA6339556.1"/>
    <property type="molecule type" value="Genomic_DNA"/>
</dbReference>
<proteinExistence type="predicted"/>
<dbReference type="Gene3D" id="2.40.160.50">
    <property type="entry name" value="membrane protein fhac: a member of the omp85/tpsb transporter family"/>
    <property type="match status" value="1"/>
</dbReference>
<dbReference type="InterPro" id="IPR000184">
    <property type="entry name" value="Bac_surfAg_D15"/>
</dbReference>
<sequence>MCIKNSFIFLIVFTGILVLSACSTTKNLPEGEALYTGQKKMQTENLLKTQTGHIAWEEIEAVLSAAPNNSLFGSATVRYWPPVGLWIYNRYVNSKTKLGRYLFDKLAAKPVFISTINPDIRVKVANNLLHDYGYFNGTVGYELLSYAKNPKKVKLQYRINMEIPYWLDSIAYEHFSPEAKQILLNGRGASLLRKGDQFSVVKLDEERNRLSALLRNRGYYYFRPDFIGYRADTTLSSGKVNLQIVPKSGLPASALRRWYIGDISVRLYGLNDEMPNDSLRYKNMDIYYHNKLKVRPEVILKSLRLEKGQLFTERRNTRTHDNLTGLGIFRYAEIQYDIPHSDSSEKTGMDSLLNVTVKTTYDLPYDSELEFNFATKSNDQMGPGAAYSVIKRNVFGGGETFSVRLRGSYEWQTHSSATDSASAINSYELGASASLTLPRVAFPKISKQAYDFQGITLFRLNAGQLNRARFFKMLSFGGEVTYTFQSSRTHRHGITPFKLTFNTLQQTTKEFDNVIHANPVLFRSLSNQFIPSMNYIHTYDNTVYVVRRRRQNLFRIETSLTSTGNITALIYKLTEQGDFNEQKELLGAHFAQFLKLTEDIRYTWNIDRNQSLAMRLNGGIIYSYGNSNVSPYSEQFFVGGANSIRAFTVRSIGPGSYRPEAQSQSGYSYMDQTGDVKLEGNLEYRFRILKDIHGAVFFDAGNIWILRNDSDRPGGKISLKNLPNDIALGTGAGLRYDLSALVIRLDCGMALHIPYTTSRKGYYNIPKFTEGLGLHFAVGYPF</sequence>
<evidence type="ECO:0000256" key="3">
    <source>
        <dbReference type="ARBA" id="ARBA00022729"/>
    </source>
</evidence>
<dbReference type="PANTHER" id="PTHR12815">
    <property type="entry name" value="SORTING AND ASSEMBLY MACHINERY SAMM50 PROTEIN FAMILY MEMBER"/>
    <property type="match status" value="1"/>
</dbReference>
<name>A0A5J4S037_9ZZZZ</name>
<evidence type="ECO:0000256" key="2">
    <source>
        <dbReference type="ARBA" id="ARBA00022692"/>
    </source>
</evidence>
<accession>A0A5J4S037</accession>
<reference evidence="7" key="1">
    <citation type="submission" date="2019-03" db="EMBL/GenBank/DDBJ databases">
        <title>Single cell metagenomics reveals metabolic interactions within the superorganism composed of flagellate Streblomastix strix and complex community of Bacteroidetes bacteria on its surface.</title>
        <authorList>
            <person name="Treitli S.C."/>
            <person name="Kolisko M."/>
            <person name="Husnik F."/>
            <person name="Keeling P."/>
            <person name="Hampl V."/>
        </authorList>
    </citation>
    <scope>NUCLEOTIDE SEQUENCE</scope>
    <source>
        <strain evidence="7">STM</strain>
    </source>
</reference>
<comment type="caution">
    <text evidence="7">The sequence shown here is derived from an EMBL/GenBank/DDBJ whole genome shotgun (WGS) entry which is preliminary data.</text>
</comment>
<evidence type="ECO:0000256" key="4">
    <source>
        <dbReference type="ARBA" id="ARBA00023136"/>
    </source>
</evidence>
<dbReference type="Gene3D" id="3.10.20.310">
    <property type="entry name" value="membrane protein fhac"/>
    <property type="match status" value="1"/>
</dbReference>